<evidence type="ECO:0000259" key="7">
    <source>
        <dbReference type="PROSITE" id="PS50006"/>
    </source>
</evidence>
<dbReference type="EMBL" id="JADMLG010000003">
    <property type="protein sequence ID" value="MBH0776500.1"/>
    <property type="molecule type" value="Genomic_DNA"/>
</dbReference>
<comment type="similarity">
    <text evidence="1">Belongs to the AfsR/DnrI/RedD regulatory family.</text>
</comment>
<feature type="DNA-binding region" description="OmpR/PhoB-type" evidence="6">
    <location>
        <begin position="1"/>
        <end position="100"/>
    </location>
</feature>
<dbReference type="InterPro" id="IPR005158">
    <property type="entry name" value="BTAD"/>
</dbReference>
<keyword evidence="3" id="KW-0805">Transcription regulation</keyword>
<dbReference type="InterPro" id="IPR000253">
    <property type="entry name" value="FHA_dom"/>
</dbReference>
<gene>
    <name evidence="9" type="ORF">IT779_09405</name>
</gene>
<dbReference type="CDD" id="cd00060">
    <property type="entry name" value="FHA"/>
    <property type="match status" value="1"/>
</dbReference>
<dbReference type="SUPFAM" id="SSF48452">
    <property type="entry name" value="TPR-like"/>
    <property type="match status" value="1"/>
</dbReference>
<dbReference type="GO" id="GO:0000160">
    <property type="term" value="P:phosphorelay signal transduction system"/>
    <property type="evidence" value="ECO:0007669"/>
    <property type="project" value="InterPro"/>
</dbReference>
<dbReference type="InterPro" id="IPR001867">
    <property type="entry name" value="OmpR/PhoB-type_DNA-bd"/>
</dbReference>
<dbReference type="AlphaFoldDB" id="A0A931IAU8"/>
<dbReference type="Pfam" id="PF00498">
    <property type="entry name" value="FHA"/>
    <property type="match status" value="1"/>
</dbReference>
<dbReference type="SMART" id="SM00240">
    <property type="entry name" value="FHA"/>
    <property type="match status" value="1"/>
</dbReference>
<dbReference type="GO" id="GO:0006355">
    <property type="term" value="P:regulation of DNA-templated transcription"/>
    <property type="evidence" value="ECO:0007669"/>
    <property type="project" value="InterPro"/>
</dbReference>
<dbReference type="SMART" id="SM01043">
    <property type="entry name" value="BTAD"/>
    <property type="match status" value="1"/>
</dbReference>
<dbReference type="InterPro" id="IPR036388">
    <property type="entry name" value="WH-like_DNA-bd_sf"/>
</dbReference>
<sequence>MAEGRAWFGVLGPVELTVDGSARPLGGPKQRAVLAYLVINANRPVSVDSLAQAVWEENPPPDVRVSLHTIVSNLRKPLREAGIDARATLAQVGAGYRITVAENGSDVQRFGARKESGLRALAAGRFRAASEMLSDALAQWRGPVLADLRGLAFAEAYATVLDDDRMTVVEARAEADIAQGRAGAVVSELSHLVAEHPLREPLWQQLITALYVDGRQSDALDAARRLRATLAEELGIDPGPPLRDLEARILRQEPLTANAAGAASATRMTTIIDQSGGDHLATLRDSAGHRHPVRGRFTRIGRLRDNDITLDDGRVSRHHAVVVDTGLAYVVKDLMSSNGVYVDDQRVIDSMALGDGAVLRIGDTELIFELAPRRPDLPPPAR</sequence>
<evidence type="ECO:0000259" key="8">
    <source>
        <dbReference type="PROSITE" id="PS51755"/>
    </source>
</evidence>
<organism evidence="9 10">
    <name type="scientific">Nocardia bovistercoris</name>
    <dbReference type="NCBI Taxonomy" id="2785916"/>
    <lineage>
        <taxon>Bacteria</taxon>
        <taxon>Bacillati</taxon>
        <taxon>Actinomycetota</taxon>
        <taxon>Actinomycetes</taxon>
        <taxon>Mycobacteriales</taxon>
        <taxon>Nocardiaceae</taxon>
        <taxon>Nocardia</taxon>
    </lineage>
</organism>
<dbReference type="SUPFAM" id="SSF46894">
    <property type="entry name" value="C-terminal effector domain of the bipartite response regulators"/>
    <property type="match status" value="1"/>
</dbReference>
<dbReference type="InterPro" id="IPR016032">
    <property type="entry name" value="Sig_transdc_resp-reg_C-effctor"/>
</dbReference>
<dbReference type="SUPFAM" id="SSF49879">
    <property type="entry name" value="SMAD/FHA domain"/>
    <property type="match status" value="1"/>
</dbReference>
<dbReference type="RefSeq" id="WP_196148836.1">
    <property type="nucleotide sequence ID" value="NZ_JADMLG010000003.1"/>
</dbReference>
<evidence type="ECO:0000313" key="9">
    <source>
        <dbReference type="EMBL" id="MBH0776500.1"/>
    </source>
</evidence>
<keyword evidence="4 6" id="KW-0238">DNA-binding</keyword>
<comment type="caution">
    <text evidence="9">The sequence shown here is derived from an EMBL/GenBank/DDBJ whole genome shotgun (WGS) entry which is preliminary data.</text>
</comment>
<keyword evidence="10" id="KW-1185">Reference proteome</keyword>
<dbReference type="SMART" id="SM00862">
    <property type="entry name" value="Trans_reg_C"/>
    <property type="match status" value="1"/>
</dbReference>
<feature type="domain" description="OmpR/PhoB-type" evidence="8">
    <location>
        <begin position="1"/>
        <end position="100"/>
    </location>
</feature>
<evidence type="ECO:0000256" key="4">
    <source>
        <dbReference type="ARBA" id="ARBA00023125"/>
    </source>
</evidence>
<dbReference type="InterPro" id="IPR051677">
    <property type="entry name" value="AfsR-DnrI-RedD_regulator"/>
</dbReference>
<proteinExistence type="inferred from homology"/>
<dbReference type="Gene3D" id="1.10.10.10">
    <property type="entry name" value="Winged helix-like DNA-binding domain superfamily/Winged helix DNA-binding domain"/>
    <property type="match status" value="1"/>
</dbReference>
<protein>
    <submittedName>
        <fullName evidence="9">FHA domain-containing protein</fullName>
    </submittedName>
</protein>
<dbReference type="Pfam" id="PF03704">
    <property type="entry name" value="BTAD"/>
    <property type="match status" value="1"/>
</dbReference>
<dbReference type="CDD" id="cd15831">
    <property type="entry name" value="BTAD"/>
    <property type="match status" value="1"/>
</dbReference>
<name>A0A931IAU8_9NOCA</name>
<dbReference type="Pfam" id="PF00486">
    <property type="entry name" value="Trans_reg_C"/>
    <property type="match status" value="1"/>
</dbReference>
<evidence type="ECO:0000256" key="2">
    <source>
        <dbReference type="ARBA" id="ARBA00022553"/>
    </source>
</evidence>
<dbReference type="FunFam" id="1.25.40.10:FF:000222">
    <property type="entry name" value="SARP family transcriptional regulator"/>
    <property type="match status" value="1"/>
</dbReference>
<dbReference type="PROSITE" id="PS51755">
    <property type="entry name" value="OMPR_PHOB"/>
    <property type="match status" value="1"/>
</dbReference>
<reference evidence="9" key="1">
    <citation type="submission" date="2020-11" db="EMBL/GenBank/DDBJ databases">
        <title>Nocardia NEAU-351.nov., a novel actinomycete isolated from the cow dung.</title>
        <authorList>
            <person name="Zhang X."/>
        </authorList>
    </citation>
    <scope>NUCLEOTIDE SEQUENCE</scope>
    <source>
        <strain evidence="9">NEAU-351</strain>
    </source>
</reference>
<dbReference type="Gene3D" id="2.60.200.20">
    <property type="match status" value="1"/>
</dbReference>
<dbReference type="PANTHER" id="PTHR35807:SF1">
    <property type="entry name" value="TRANSCRIPTIONAL REGULATOR REDD"/>
    <property type="match status" value="1"/>
</dbReference>
<dbReference type="PANTHER" id="PTHR35807">
    <property type="entry name" value="TRANSCRIPTIONAL REGULATOR REDD-RELATED"/>
    <property type="match status" value="1"/>
</dbReference>
<evidence type="ECO:0000256" key="3">
    <source>
        <dbReference type="ARBA" id="ARBA00023015"/>
    </source>
</evidence>
<evidence type="ECO:0000256" key="6">
    <source>
        <dbReference type="PROSITE-ProRule" id="PRU01091"/>
    </source>
</evidence>
<evidence type="ECO:0000313" key="10">
    <source>
        <dbReference type="Proteomes" id="UP000655751"/>
    </source>
</evidence>
<dbReference type="InterPro" id="IPR011990">
    <property type="entry name" value="TPR-like_helical_dom_sf"/>
</dbReference>
<keyword evidence="5" id="KW-0804">Transcription</keyword>
<dbReference type="Proteomes" id="UP000655751">
    <property type="component" value="Unassembled WGS sequence"/>
</dbReference>
<dbReference type="GO" id="GO:0003677">
    <property type="term" value="F:DNA binding"/>
    <property type="evidence" value="ECO:0007669"/>
    <property type="project" value="UniProtKB-UniRule"/>
</dbReference>
<feature type="domain" description="FHA" evidence="7">
    <location>
        <begin position="298"/>
        <end position="347"/>
    </location>
</feature>
<evidence type="ECO:0000256" key="1">
    <source>
        <dbReference type="ARBA" id="ARBA00005820"/>
    </source>
</evidence>
<evidence type="ECO:0000256" key="5">
    <source>
        <dbReference type="ARBA" id="ARBA00023163"/>
    </source>
</evidence>
<keyword evidence="2" id="KW-0597">Phosphoprotein</keyword>
<accession>A0A931IAU8</accession>
<dbReference type="PROSITE" id="PS50006">
    <property type="entry name" value="FHA_DOMAIN"/>
    <property type="match status" value="1"/>
</dbReference>
<dbReference type="InterPro" id="IPR008984">
    <property type="entry name" value="SMAD_FHA_dom_sf"/>
</dbReference>
<dbReference type="Gene3D" id="1.25.40.10">
    <property type="entry name" value="Tetratricopeptide repeat domain"/>
    <property type="match status" value="1"/>
</dbReference>